<dbReference type="EMBL" id="PRFC01000087">
    <property type="protein sequence ID" value="PWV08669.1"/>
    <property type="molecule type" value="Genomic_DNA"/>
</dbReference>
<gene>
    <name evidence="1" type="ORF">C3747_87g170</name>
</gene>
<comment type="caution">
    <text evidence="1">The sequence shown here is derived from an EMBL/GenBank/DDBJ whole genome shotgun (WGS) entry which is preliminary data.</text>
</comment>
<dbReference type="VEuPathDB" id="TriTrypDB:TcBrA4_0036890"/>
<protein>
    <submittedName>
        <fullName evidence="1">Uncharacterized protein</fullName>
    </submittedName>
</protein>
<proteinExistence type="predicted"/>
<dbReference type="VEuPathDB" id="TriTrypDB:TcCLB.511421.90"/>
<dbReference type="VEuPathDB" id="TriTrypDB:TcYC6_0016190"/>
<accession>A0A2V2WLY0</accession>
<dbReference type="VEuPathDB" id="TriTrypDB:TcCL_ESM04116"/>
<dbReference type="VEuPathDB" id="TriTrypDB:C4B63_22g287"/>
<evidence type="ECO:0000313" key="1">
    <source>
        <dbReference type="EMBL" id="PWV08669.1"/>
    </source>
</evidence>
<dbReference type="VEuPathDB" id="TriTrypDB:BCY84_01612"/>
<sequence>MAQVTLGCGQQSISRLKYAPLSCLVTLKAFEKGLLNVLTSAVGFMEGYDSEDLTPLLGLTNNDAPRTLAFVPYRAGTEKEGNASYLLSVKPPDIQSSKKPTSSTFSHVTRVSDTKIQFPISCMDSSACFYNIDNFSNDFFLKEELAYGVLNSTNSYHVAIKVITLLLASGVHVPRKIILDLCDRLAVEDPEAAWTIASLLEAELSLSEYMLSLGINLPGRRSPSFSEVKNFIGNFSLNNKTEQSVHQKEFKNSRLSRLQSVRLKRG</sequence>
<evidence type="ECO:0000313" key="2">
    <source>
        <dbReference type="Proteomes" id="UP000246078"/>
    </source>
</evidence>
<dbReference type="VEuPathDB" id="TriTrypDB:ECC02_005612"/>
<dbReference type="VEuPathDB" id="TriTrypDB:TCSYLVIO_007260"/>
<organism evidence="1 2">
    <name type="scientific">Trypanosoma cruzi</name>
    <dbReference type="NCBI Taxonomy" id="5693"/>
    <lineage>
        <taxon>Eukaryota</taxon>
        <taxon>Discoba</taxon>
        <taxon>Euglenozoa</taxon>
        <taxon>Kinetoplastea</taxon>
        <taxon>Metakinetoplastina</taxon>
        <taxon>Trypanosomatida</taxon>
        <taxon>Trypanosomatidae</taxon>
        <taxon>Trypanosoma</taxon>
        <taxon>Schizotrypanum</taxon>
    </lineage>
</organism>
<dbReference type="VEuPathDB" id="TriTrypDB:TCDM_14390"/>
<dbReference type="AlphaFoldDB" id="A0A2V2WLY0"/>
<dbReference type="VEuPathDB" id="TriTrypDB:Tc_MARK_5977"/>
<reference evidence="1 2" key="1">
    <citation type="journal article" date="2018" name="Microb. Genom.">
        <title>Expanding an expanded genome: long-read sequencing of Trypanosoma cruzi.</title>
        <authorList>
            <person name="Berna L."/>
            <person name="Rodriguez M."/>
            <person name="Chiribao M.L."/>
            <person name="Parodi-Talice A."/>
            <person name="Pita S."/>
            <person name="Rijo G."/>
            <person name="Alvarez-Valin F."/>
            <person name="Robello C."/>
        </authorList>
    </citation>
    <scope>NUCLEOTIDE SEQUENCE [LARGE SCALE GENOMIC DNA]</scope>
    <source>
        <strain evidence="1 2">TCC</strain>
    </source>
</reference>
<dbReference type="VEuPathDB" id="TriTrypDB:C3747_87g170"/>
<name>A0A2V2WLY0_TRYCR</name>
<dbReference type="VEuPathDB" id="TriTrypDB:TcG_07748"/>
<dbReference type="Proteomes" id="UP000246078">
    <property type="component" value="Unassembled WGS sequence"/>
</dbReference>